<name>A0A2I0TDT3_LIMLA</name>
<dbReference type="EMBL" id="KZ512015">
    <property type="protein sequence ID" value="PKU31963.1"/>
    <property type="molecule type" value="Genomic_DNA"/>
</dbReference>
<dbReference type="PANTHER" id="PTHR23185:SF0">
    <property type="entry name" value="PROTEIN VIRILIZER HOMOLOG"/>
    <property type="match status" value="1"/>
</dbReference>
<protein>
    <submittedName>
        <fullName evidence="1">Uncharacterized protein</fullName>
    </submittedName>
</protein>
<dbReference type="PANTHER" id="PTHR23185">
    <property type="entry name" value="PROTEIN VIRILIZER HOMOLOG"/>
    <property type="match status" value="1"/>
</dbReference>
<evidence type="ECO:0000313" key="2">
    <source>
        <dbReference type="Proteomes" id="UP000233556"/>
    </source>
</evidence>
<accession>A0A2I0TDT3</accession>
<dbReference type="AlphaFoldDB" id="A0A2I0TDT3"/>
<dbReference type="InterPro" id="IPR026736">
    <property type="entry name" value="Virilizer"/>
</dbReference>
<proteinExistence type="predicted"/>
<dbReference type="GO" id="GO:0036396">
    <property type="term" value="C:RNA N6-methyladenosine methyltransferase complex"/>
    <property type="evidence" value="ECO:0007669"/>
    <property type="project" value="TreeGrafter"/>
</dbReference>
<dbReference type="GO" id="GO:0003723">
    <property type="term" value="F:RNA binding"/>
    <property type="evidence" value="ECO:0007669"/>
    <property type="project" value="TreeGrafter"/>
</dbReference>
<gene>
    <name evidence="1" type="ORF">llap_17733</name>
</gene>
<sequence>MDTFIRVLQKLNSVLIQPWRLHVNMGTTLHRVTTISMARCTLTLLKTMLTELLRGGSFEFKDMRVPSALVSLHMLLCSIPLSGRLDSDEQKIQNDIVDILLTFTQGVNEKLTISEETLANNTWSLMLKEVLSSILRIPEGFFSGLILLSELLPLPLPMQTTQGCCGDDGSLMEADGSHPGRTLGLTTAELKHLLQNKEETPENLLLDLEKHVMDRSKEDDGLESLLDNIVGVRQMLESAGDSCPLSDQDVEPILSAPDSLQNLFNNRTTYVLADVMDDQLKSMWFSPFQAEEIDTDLDMATDRVLAIVLPEAGEELDRLGQVLIVVAVVAREESLLVEAVEEVAMYVPSHDKMRPNGRAQPWGLL</sequence>
<dbReference type="OrthoDB" id="2011702at2759"/>
<keyword evidence="2" id="KW-1185">Reference proteome</keyword>
<reference evidence="2" key="2">
    <citation type="submission" date="2017-12" db="EMBL/GenBank/DDBJ databases">
        <title>Genome sequence of the Bar-tailed Godwit (Limosa lapponica baueri).</title>
        <authorList>
            <person name="Lima N.C.B."/>
            <person name="Parody-Merino A.M."/>
            <person name="Battley P.F."/>
            <person name="Fidler A.E."/>
            <person name="Prosdocimi F."/>
        </authorList>
    </citation>
    <scope>NUCLEOTIDE SEQUENCE [LARGE SCALE GENOMIC DNA]</scope>
</reference>
<organism evidence="1 2">
    <name type="scientific">Limosa lapponica baueri</name>
    <dbReference type="NCBI Taxonomy" id="1758121"/>
    <lineage>
        <taxon>Eukaryota</taxon>
        <taxon>Metazoa</taxon>
        <taxon>Chordata</taxon>
        <taxon>Craniata</taxon>
        <taxon>Vertebrata</taxon>
        <taxon>Euteleostomi</taxon>
        <taxon>Archelosauria</taxon>
        <taxon>Archosauria</taxon>
        <taxon>Dinosauria</taxon>
        <taxon>Saurischia</taxon>
        <taxon>Theropoda</taxon>
        <taxon>Coelurosauria</taxon>
        <taxon>Aves</taxon>
        <taxon>Neognathae</taxon>
        <taxon>Neoaves</taxon>
        <taxon>Charadriiformes</taxon>
        <taxon>Scolopacidae</taxon>
        <taxon>Limosa</taxon>
    </lineage>
</organism>
<reference evidence="2" key="1">
    <citation type="submission" date="2017-11" db="EMBL/GenBank/DDBJ databases">
        <authorList>
            <person name="Lima N.C."/>
            <person name="Parody-Merino A.M."/>
            <person name="Battley P.F."/>
            <person name="Fidler A.E."/>
            <person name="Prosdocimi F."/>
        </authorList>
    </citation>
    <scope>NUCLEOTIDE SEQUENCE [LARGE SCALE GENOMIC DNA]</scope>
</reference>
<evidence type="ECO:0000313" key="1">
    <source>
        <dbReference type="EMBL" id="PKU31963.1"/>
    </source>
</evidence>
<dbReference type="Proteomes" id="UP000233556">
    <property type="component" value="Unassembled WGS sequence"/>
</dbReference>